<comment type="caution">
    <text evidence="3">The sequence shown here is derived from an EMBL/GenBank/DDBJ whole genome shotgun (WGS) entry which is preliminary data.</text>
</comment>
<dbReference type="InterPro" id="IPR011333">
    <property type="entry name" value="SKP1/BTB/POZ_sf"/>
</dbReference>
<evidence type="ECO:0000259" key="2">
    <source>
        <dbReference type="PROSITE" id="PS50097"/>
    </source>
</evidence>
<feature type="region of interest" description="Disordered" evidence="1">
    <location>
        <begin position="239"/>
        <end position="266"/>
    </location>
</feature>
<name>A0A8T9CGY3_9HELO</name>
<keyword evidence="4" id="KW-1185">Reference proteome</keyword>
<feature type="compositionally biased region" description="Polar residues" evidence="1">
    <location>
        <begin position="1"/>
        <end position="10"/>
    </location>
</feature>
<dbReference type="SMART" id="SM00225">
    <property type="entry name" value="BTB"/>
    <property type="match status" value="1"/>
</dbReference>
<dbReference type="OrthoDB" id="194443at2759"/>
<dbReference type="Proteomes" id="UP000469558">
    <property type="component" value="Unassembled WGS sequence"/>
</dbReference>
<feature type="region of interest" description="Disordered" evidence="1">
    <location>
        <begin position="1"/>
        <end position="29"/>
    </location>
</feature>
<evidence type="ECO:0000313" key="3">
    <source>
        <dbReference type="EMBL" id="TVY83280.1"/>
    </source>
</evidence>
<dbReference type="PANTHER" id="PTHR47843:SF2">
    <property type="entry name" value="BTB DOMAIN-CONTAINING PROTEIN"/>
    <property type="match status" value="1"/>
</dbReference>
<dbReference type="EMBL" id="QGMK01000209">
    <property type="protein sequence ID" value="TVY83280.1"/>
    <property type="molecule type" value="Genomic_DNA"/>
</dbReference>
<organism evidence="3 4">
    <name type="scientific">Lachnellula suecica</name>
    <dbReference type="NCBI Taxonomy" id="602035"/>
    <lineage>
        <taxon>Eukaryota</taxon>
        <taxon>Fungi</taxon>
        <taxon>Dikarya</taxon>
        <taxon>Ascomycota</taxon>
        <taxon>Pezizomycotina</taxon>
        <taxon>Leotiomycetes</taxon>
        <taxon>Helotiales</taxon>
        <taxon>Lachnaceae</taxon>
        <taxon>Lachnellula</taxon>
    </lineage>
</organism>
<feature type="compositionally biased region" description="Basic and acidic residues" evidence="1">
    <location>
        <begin position="18"/>
        <end position="28"/>
    </location>
</feature>
<feature type="compositionally biased region" description="Basic and acidic residues" evidence="1">
    <location>
        <begin position="241"/>
        <end position="266"/>
    </location>
</feature>
<protein>
    <recommendedName>
        <fullName evidence="2">BTB domain-containing protein</fullName>
    </recommendedName>
</protein>
<evidence type="ECO:0000256" key="1">
    <source>
        <dbReference type="SAM" id="MobiDB-lite"/>
    </source>
</evidence>
<feature type="domain" description="BTB" evidence="2">
    <location>
        <begin position="36"/>
        <end position="105"/>
    </location>
</feature>
<dbReference type="CDD" id="cd18186">
    <property type="entry name" value="BTB_POZ_ZBTB_KLHL-like"/>
    <property type="match status" value="1"/>
</dbReference>
<evidence type="ECO:0000313" key="4">
    <source>
        <dbReference type="Proteomes" id="UP000469558"/>
    </source>
</evidence>
<accession>A0A8T9CGY3</accession>
<dbReference type="SUPFAM" id="SSF54695">
    <property type="entry name" value="POZ domain"/>
    <property type="match status" value="1"/>
</dbReference>
<dbReference type="PANTHER" id="PTHR47843">
    <property type="entry name" value="BTB DOMAIN-CONTAINING PROTEIN-RELATED"/>
    <property type="match status" value="1"/>
</dbReference>
<dbReference type="PROSITE" id="PS50097">
    <property type="entry name" value="BTB"/>
    <property type="match status" value="1"/>
</dbReference>
<sequence>MADAKQSTQIVKAPAADAKTETAPESKAPDFSNADEFVTILAGKNAKKFLVHKEFACHYSPVFKAAFNSEFIEGKTGMYKLDDVDPEAVKLLVRWMYTKKLTITVDDIETEKTEEEIETFELFEELAVKLWILAERLLMPALQNQTIDWLWKKLGVGRTQLTILETIYEQTSAGSALRRYAVAQCAFNFSGSMSSYVSLQVLFPVPMLLELLDYLGSSKAMPPFDTFYVKMHMSGFIPVPPKEKTPTEHKDGNKTKDGAMDADLPR</sequence>
<gene>
    <name evidence="3" type="ORF">LSUE1_G007644</name>
</gene>
<dbReference type="Gene3D" id="3.30.710.10">
    <property type="entry name" value="Potassium Channel Kv1.1, Chain A"/>
    <property type="match status" value="1"/>
</dbReference>
<proteinExistence type="predicted"/>
<dbReference type="Pfam" id="PF00651">
    <property type="entry name" value="BTB"/>
    <property type="match status" value="1"/>
</dbReference>
<dbReference type="AlphaFoldDB" id="A0A8T9CGY3"/>
<reference evidence="3 4" key="1">
    <citation type="submission" date="2018-05" db="EMBL/GenBank/DDBJ databases">
        <title>Genome sequencing and assembly of the regulated plant pathogen Lachnellula willkommii and related sister species for the development of diagnostic species identification markers.</title>
        <authorList>
            <person name="Giroux E."/>
            <person name="Bilodeau G."/>
        </authorList>
    </citation>
    <scope>NUCLEOTIDE SEQUENCE [LARGE SCALE GENOMIC DNA]</scope>
    <source>
        <strain evidence="3 4">CBS 268.59</strain>
    </source>
</reference>
<dbReference type="InterPro" id="IPR000210">
    <property type="entry name" value="BTB/POZ_dom"/>
</dbReference>